<dbReference type="PROSITE" id="PS50850">
    <property type="entry name" value="MFS"/>
    <property type="match status" value="1"/>
</dbReference>
<dbReference type="CDD" id="cd17476">
    <property type="entry name" value="MFS_Amf1_MDR_like"/>
    <property type="match status" value="1"/>
</dbReference>
<evidence type="ECO:0000256" key="5">
    <source>
        <dbReference type="SAM" id="MobiDB-lite"/>
    </source>
</evidence>
<feature type="transmembrane region" description="Helical" evidence="6">
    <location>
        <begin position="397"/>
        <end position="416"/>
    </location>
</feature>
<feature type="transmembrane region" description="Helical" evidence="6">
    <location>
        <begin position="227"/>
        <end position="247"/>
    </location>
</feature>
<feature type="transmembrane region" description="Helical" evidence="6">
    <location>
        <begin position="296"/>
        <end position="314"/>
    </location>
</feature>
<proteinExistence type="predicted"/>
<gene>
    <name evidence="9" type="ORF">BDV38DRAFT_286553</name>
</gene>
<feature type="transmembrane region" description="Helical" evidence="6">
    <location>
        <begin position="197"/>
        <end position="221"/>
    </location>
</feature>
<protein>
    <submittedName>
        <fullName evidence="9">Major facilitator superfamily domain-containing protein</fullName>
    </submittedName>
</protein>
<dbReference type="InterPro" id="IPR036259">
    <property type="entry name" value="MFS_trans_sf"/>
</dbReference>
<dbReference type="InterPro" id="IPR036318">
    <property type="entry name" value="FAD-bd_PCMH-like_sf"/>
</dbReference>
<dbReference type="GO" id="GO:0071949">
    <property type="term" value="F:FAD binding"/>
    <property type="evidence" value="ECO:0007669"/>
    <property type="project" value="InterPro"/>
</dbReference>
<dbReference type="OrthoDB" id="415825at2759"/>
<keyword evidence="10" id="KW-1185">Reference proteome</keyword>
<dbReference type="InterPro" id="IPR016166">
    <property type="entry name" value="FAD-bd_PCMH"/>
</dbReference>
<feature type="domain" description="Major facilitator superfamily (MFS) profile" evidence="7">
    <location>
        <begin position="69"/>
        <end position="523"/>
    </location>
</feature>
<evidence type="ECO:0000259" key="8">
    <source>
        <dbReference type="PROSITE" id="PS51387"/>
    </source>
</evidence>
<dbReference type="PANTHER" id="PTHR42718:SF1">
    <property type="entry name" value="LOW AFFINITY AMMONIUM TRANSPORTER"/>
    <property type="match status" value="1"/>
</dbReference>
<feature type="transmembrane region" description="Helical" evidence="6">
    <location>
        <begin position="334"/>
        <end position="354"/>
    </location>
</feature>
<feature type="transmembrane region" description="Helical" evidence="6">
    <location>
        <begin position="459"/>
        <end position="479"/>
    </location>
</feature>
<keyword evidence="3 6" id="KW-1133">Transmembrane helix</keyword>
<dbReference type="RefSeq" id="XP_031909721.1">
    <property type="nucleotide sequence ID" value="XM_032060693.1"/>
</dbReference>
<feature type="transmembrane region" description="Helical" evidence="6">
    <location>
        <begin position="135"/>
        <end position="156"/>
    </location>
</feature>
<evidence type="ECO:0000256" key="2">
    <source>
        <dbReference type="ARBA" id="ARBA00022692"/>
    </source>
</evidence>
<accession>A0A5N6SG04</accession>
<dbReference type="InterPro" id="IPR016169">
    <property type="entry name" value="FAD-bd_PCMH_sub2"/>
</dbReference>
<dbReference type="Proteomes" id="UP000325672">
    <property type="component" value="Unassembled WGS sequence"/>
</dbReference>
<dbReference type="SUPFAM" id="SSF103473">
    <property type="entry name" value="MFS general substrate transporter"/>
    <property type="match status" value="1"/>
</dbReference>
<evidence type="ECO:0000256" key="3">
    <source>
        <dbReference type="ARBA" id="ARBA00022989"/>
    </source>
</evidence>
<keyword evidence="2 6" id="KW-0812">Transmembrane</keyword>
<dbReference type="PANTHER" id="PTHR42718">
    <property type="entry name" value="MAJOR FACILITATOR SUPERFAMILY MULTIDRUG TRANSPORTER MFSC"/>
    <property type="match status" value="1"/>
</dbReference>
<feature type="transmembrane region" description="Helical" evidence="6">
    <location>
        <begin position="499"/>
        <end position="520"/>
    </location>
</feature>
<evidence type="ECO:0000256" key="1">
    <source>
        <dbReference type="ARBA" id="ARBA00004141"/>
    </source>
</evidence>
<feature type="transmembrane region" description="Helical" evidence="6">
    <location>
        <begin position="67"/>
        <end position="94"/>
    </location>
</feature>
<dbReference type="GeneID" id="43644903"/>
<feature type="domain" description="FAD-binding PCMH-type" evidence="8">
    <location>
        <begin position="559"/>
        <end position="740"/>
    </location>
</feature>
<reference evidence="9 10" key="1">
    <citation type="submission" date="2019-04" db="EMBL/GenBank/DDBJ databases">
        <title>Friends and foes A comparative genomics study of 23 Aspergillus species from section Flavi.</title>
        <authorList>
            <consortium name="DOE Joint Genome Institute"/>
            <person name="Kjaerbolling I."/>
            <person name="Vesth T."/>
            <person name="Frisvad J.C."/>
            <person name="Nybo J.L."/>
            <person name="Theobald S."/>
            <person name="Kildgaard S."/>
            <person name="Isbrandt T."/>
            <person name="Kuo A."/>
            <person name="Sato A."/>
            <person name="Lyhne E.K."/>
            <person name="Kogle M.E."/>
            <person name="Wiebenga A."/>
            <person name="Kun R.S."/>
            <person name="Lubbers R.J."/>
            <person name="Makela M.R."/>
            <person name="Barry K."/>
            <person name="Chovatia M."/>
            <person name="Clum A."/>
            <person name="Daum C."/>
            <person name="Haridas S."/>
            <person name="He G."/>
            <person name="LaButti K."/>
            <person name="Lipzen A."/>
            <person name="Mondo S."/>
            <person name="Riley R."/>
            <person name="Salamov A."/>
            <person name="Simmons B.A."/>
            <person name="Magnuson J.K."/>
            <person name="Henrissat B."/>
            <person name="Mortensen U.H."/>
            <person name="Larsen T.O."/>
            <person name="Devries R.P."/>
            <person name="Grigoriev I.V."/>
            <person name="Machida M."/>
            <person name="Baker S.E."/>
            <person name="Andersen M.R."/>
        </authorList>
    </citation>
    <scope>NUCLEOTIDE SEQUENCE [LARGE SCALE GENOMIC DNA]</scope>
    <source>
        <strain evidence="9 10">CBS 117625</strain>
    </source>
</reference>
<comment type="subcellular location">
    <subcellularLocation>
        <location evidence="1">Membrane</location>
        <topology evidence="1">Multi-pass membrane protein</topology>
    </subcellularLocation>
</comment>
<sequence length="1090" mass="120990">MGTAGTNMKKSDKYNATPSPSTSRSDISPGELNGKLSKYPNDDPEALTRTETTLSAVIPPKEPWREILFIVVVCMAQFMTQAGLCISIAPVYIIGKSFQTSIPGELSWFAAAYSLTVGTFILVCGRLGDLFGHRLMFIIGFAWFGLWSLLAGFSVWSNQIFFDCCRAFQGMGPAMLLPNAIAILGRAYPPGLRKEMIFSFFGATAPSGFIVGGVFSSILAQMVWWPWAYWVQGMVCLAFAVLGVLVIPHTPRPHFQKDLPLWARLDLLGAVAGIVALVLINFAWNQAALVGWTTPYTYVLLIVGVIIFGGFLWIERIAQCPLLPNSVLTGDLAWVLGCIAAGWSSFGIIIYYFYQFMEDIKGDTPLLATAKWVAAAPSGAIAALLTGFLLGRLPPSVIMFCAMLFFTAGLSVFATVPVDQTYWAQAFVASLITSWGMDMSFPSGTLILSNSMPHHHQGLAASLVTTTVNYSISLGLGFAGTVESNVNDGGRNVLRGYRGALYLGIGFAGLGLVVSILFMFNNEVITRALTFRVGKSPDQNTSTGTRIPKVRTNFTPDRFALDTYVVLQDSTMEAHNIAVATIAAQAHQFHKRQQPFRIYHGSTNSTRQSQHSAANTINTAQLNHVLAVDTDRKTILVEPNVPMDELVKATLPHGLIPLVVMEFPGITAGGGFSGTSGESSSFRHGFFDATVNRIEVVLANGDIRTASQNVPDEQELFWAAASSFGTLGVVTMLEIQCREAKPYVELTYHSTSSMSQAMTVFRETTAHPETEYLDGIIYAPDHIVVCAGRLVDLPSNKTPIQRFTRAQDPWFYIHAQRQTRKIHRPNAEPSASVTHYVPIQDYLFRYDRGAFWTGRYAFSYFITPFNRITRYILDTFMHTRVMYHALHESGLSKQHIIQDVAVPYKATGEFLTWLDDKETFGAYPIWLCPLHHSQGIMARGAETGPHQSQKEEDPDDDGDCLMNFGLWAPSPHASDTGAFVAQNRRLENKVRELGGKKWLYAHAYYTEEEFWSIYDQKRYDALREKYHATYLPDLYQKVRVNLGLMGHGGPEGWVGWAKRMVWETWPVCGLYGVYKAWRGGDYYLIKSKKD</sequence>
<dbReference type="SUPFAM" id="SSF56176">
    <property type="entry name" value="FAD-binding/transporter-associated domain-like"/>
    <property type="match status" value="1"/>
</dbReference>
<dbReference type="InterPro" id="IPR006094">
    <property type="entry name" value="Oxid_FAD_bind_N"/>
</dbReference>
<dbReference type="AlphaFoldDB" id="A0A5N6SG04"/>
<organism evidence="9 10">
    <name type="scientific">Aspergillus pseudotamarii</name>
    <dbReference type="NCBI Taxonomy" id="132259"/>
    <lineage>
        <taxon>Eukaryota</taxon>
        <taxon>Fungi</taxon>
        <taxon>Dikarya</taxon>
        <taxon>Ascomycota</taxon>
        <taxon>Pezizomycotina</taxon>
        <taxon>Eurotiomycetes</taxon>
        <taxon>Eurotiomycetidae</taxon>
        <taxon>Eurotiales</taxon>
        <taxon>Aspergillaceae</taxon>
        <taxon>Aspergillus</taxon>
        <taxon>Aspergillus subgen. Circumdati</taxon>
    </lineage>
</organism>
<feature type="transmembrane region" description="Helical" evidence="6">
    <location>
        <begin position="267"/>
        <end position="284"/>
    </location>
</feature>
<dbReference type="InterPro" id="IPR020846">
    <property type="entry name" value="MFS_dom"/>
</dbReference>
<feature type="transmembrane region" description="Helical" evidence="6">
    <location>
        <begin position="366"/>
        <end position="390"/>
    </location>
</feature>
<dbReference type="Pfam" id="PF01565">
    <property type="entry name" value="FAD_binding_4"/>
    <property type="match status" value="1"/>
</dbReference>
<evidence type="ECO:0000256" key="4">
    <source>
        <dbReference type="ARBA" id="ARBA00023136"/>
    </source>
</evidence>
<dbReference type="EMBL" id="ML743613">
    <property type="protein sequence ID" value="KAE8133658.1"/>
    <property type="molecule type" value="Genomic_DNA"/>
</dbReference>
<feature type="region of interest" description="Disordered" evidence="5">
    <location>
        <begin position="1"/>
        <end position="44"/>
    </location>
</feature>
<dbReference type="InterPro" id="IPR011701">
    <property type="entry name" value="MFS"/>
</dbReference>
<feature type="transmembrane region" description="Helical" evidence="6">
    <location>
        <begin position="168"/>
        <end position="185"/>
    </location>
</feature>
<dbReference type="Pfam" id="PF07690">
    <property type="entry name" value="MFS_1"/>
    <property type="match status" value="1"/>
</dbReference>
<keyword evidence="4 6" id="KW-0472">Membrane</keyword>
<dbReference type="Gene3D" id="1.20.1250.20">
    <property type="entry name" value="MFS general substrate transporter like domains"/>
    <property type="match status" value="2"/>
</dbReference>
<evidence type="ECO:0000313" key="9">
    <source>
        <dbReference type="EMBL" id="KAE8133658.1"/>
    </source>
</evidence>
<evidence type="ECO:0000256" key="6">
    <source>
        <dbReference type="SAM" id="Phobius"/>
    </source>
</evidence>
<feature type="transmembrane region" description="Helical" evidence="6">
    <location>
        <begin position="106"/>
        <end position="123"/>
    </location>
</feature>
<evidence type="ECO:0000259" key="7">
    <source>
        <dbReference type="PROSITE" id="PS50850"/>
    </source>
</evidence>
<name>A0A5N6SG04_ASPPS</name>
<dbReference type="GO" id="GO:0016020">
    <property type="term" value="C:membrane"/>
    <property type="evidence" value="ECO:0007669"/>
    <property type="project" value="UniProtKB-SubCell"/>
</dbReference>
<dbReference type="Gene3D" id="3.30.465.10">
    <property type="match status" value="1"/>
</dbReference>
<feature type="compositionally biased region" description="Polar residues" evidence="5">
    <location>
        <begin position="1"/>
        <end position="26"/>
    </location>
</feature>
<dbReference type="PROSITE" id="PS51387">
    <property type="entry name" value="FAD_PCMH"/>
    <property type="match status" value="1"/>
</dbReference>
<evidence type="ECO:0000313" key="10">
    <source>
        <dbReference type="Proteomes" id="UP000325672"/>
    </source>
</evidence>
<dbReference type="FunFam" id="3.30.465.10:FF:000031">
    <property type="entry name" value="FAD binding domain protein"/>
    <property type="match status" value="1"/>
</dbReference>
<dbReference type="GO" id="GO:0022857">
    <property type="term" value="F:transmembrane transporter activity"/>
    <property type="evidence" value="ECO:0007669"/>
    <property type="project" value="InterPro"/>
</dbReference>